<evidence type="ECO:0000313" key="3">
    <source>
        <dbReference type="EMBL" id="JAS74068.1"/>
    </source>
</evidence>
<dbReference type="InterPro" id="IPR036236">
    <property type="entry name" value="Znf_C2H2_sf"/>
</dbReference>
<dbReference type="SUPFAM" id="SSF57667">
    <property type="entry name" value="beta-beta-alpha zinc fingers"/>
    <property type="match status" value="2"/>
</dbReference>
<feature type="non-terminal residue" evidence="3">
    <location>
        <position position="1"/>
    </location>
</feature>
<proteinExistence type="predicted"/>
<gene>
    <name evidence="3" type="ORF">g.57703</name>
</gene>
<keyword evidence="1" id="KW-0479">Metal-binding</keyword>
<protein>
    <recommendedName>
        <fullName evidence="2">C2H2-type domain-containing protein</fullName>
    </recommendedName>
</protein>
<keyword evidence="1" id="KW-0863">Zinc-finger</keyword>
<dbReference type="AlphaFoldDB" id="A0A1B6HHC5"/>
<dbReference type="PROSITE" id="PS50157">
    <property type="entry name" value="ZINC_FINGER_C2H2_2"/>
    <property type="match status" value="1"/>
</dbReference>
<reference evidence="3" key="1">
    <citation type="submission" date="2015-11" db="EMBL/GenBank/DDBJ databases">
        <title>De novo transcriptome assembly of four potential Pierce s Disease insect vectors from Arizona vineyards.</title>
        <authorList>
            <person name="Tassone E.E."/>
        </authorList>
    </citation>
    <scope>NUCLEOTIDE SEQUENCE</scope>
</reference>
<organism evidence="3">
    <name type="scientific">Homalodisca liturata</name>
    <dbReference type="NCBI Taxonomy" id="320908"/>
    <lineage>
        <taxon>Eukaryota</taxon>
        <taxon>Metazoa</taxon>
        <taxon>Ecdysozoa</taxon>
        <taxon>Arthropoda</taxon>
        <taxon>Hexapoda</taxon>
        <taxon>Insecta</taxon>
        <taxon>Pterygota</taxon>
        <taxon>Neoptera</taxon>
        <taxon>Paraneoptera</taxon>
        <taxon>Hemiptera</taxon>
        <taxon>Auchenorrhyncha</taxon>
        <taxon>Membracoidea</taxon>
        <taxon>Cicadellidae</taxon>
        <taxon>Cicadellinae</taxon>
        <taxon>Proconiini</taxon>
        <taxon>Homalodisca</taxon>
    </lineage>
</organism>
<dbReference type="GO" id="GO:0008270">
    <property type="term" value="F:zinc ion binding"/>
    <property type="evidence" value="ECO:0007669"/>
    <property type="project" value="UniProtKB-KW"/>
</dbReference>
<dbReference type="Gene3D" id="3.30.160.60">
    <property type="entry name" value="Classic Zinc Finger"/>
    <property type="match status" value="1"/>
</dbReference>
<dbReference type="SMART" id="SM00355">
    <property type="entry name" value="ZnF_C2H2"/>
    <property type="match status" value="2"/>
</dbReference>
<feature type="domain" description="C2H2-type" evidence="2">
    <location>
        <begin position="26"/>
        <end position="53"/>
    </location>
</feature>
<keyword evidence="1" id="KW-0862">Zinc</keyword>
<evidence type="ECO:0000256" key="1">
    <source>
        <dbReference type="PROSITE-ProRule" id="PRU00042"/>
    </source>
</evidence>
<dbReference type="EMBL" id="GECU01033638">
    <property type="protein sequence ID" value="JAS74068.1"/>
    <property type="molecule type" value="Transcribed_RNA"/>
</dbReference>
<sequence>IHLQRSNSLFYLAGIMIVHSSEGDKFQCLSCDKSYHHKGNLIKHQKYECGDLRPFSCSFCPYRSKQKGNLKTHVAKKHPGHSLEDESSVFIIVPTPDVEYTPTDI</sequence>
<evidence type="ECO:0000259" key="2">
    <source>
        <dbReference type="PROSITE" id="PS50157"/>
    </source>
</evidence>
<accession>A0A1B6HHC5</accession>
<dbReference type="InterPro" id="IPR013087">
    <property type="entry name" value="Znf_C2H2_type"/>
</dbReference>
<dbReference type="Pfam" id="PF23225">
    <property type="entry name" value="zf-C2H2_7th_ZNF462"/>
    <property type="match status" value="1"/>
</dbReference>
<dbReference type="Pfam" id="PF00096">
    <property type="entry name" value="zf-C2H2"/>
    <property type="match status" value="1"/>
</dbReference>
<dbReference type="InterPro" id="IPR059059">
    <property type="entry name" value="Znf-C2H2_7th_ZNF462"/>
</dbReference>
<name>A0A1B6HHC5_9HEMI</name>